<reference evidence="16" key="1">
    <citation type="submission" date="2015-10" db="EMBL/GenBank/DDBJ databases">
        <authorList>
            <person name="Manzano-Marin A."/>
            <person name="Manzano-Marin A."/>
        </authorList>
    </citation>
    <scope>NUCLEOTIDE SEQUENCE [LARGE SCALE GENOMIC DNA]</scope>
    <source>
        <strain evidence="16">BTs</strain>
    </source>
</reference>
<keyword evidence="4 12" id="KW-0963">Cytoplasm</keyword>
<dbReference type="NCBIfam" id="TIGR00435">
    <property type="entry name" value="cysS"/>
    <property type="match status" value="1"/>
</dbReference>
<proteinExistence type="inferred from homology"/>
<evidence type="ECO:0000256" key="10">
    <source>
        <dbReference type="ARBA" id="ARBA00022917"/>
    </source>
</evidence>
<dbReference type="Gene3D" id="1.20.120.1910">
    <property type="entry name" value="Cysteine-tRNA ligase, C-terminal anti-codon recognition domain"/>
    <property type="match status" value="1"/>
</dbReference>
<dbReference type="PRINTS" id="PR00983">
    <property type="entry name" value="TRNASYNTHCYS"/>
</dbReference>
<evidence type="ECO:0000256" key="2">
    <source>
        <dbReference type="ARBA" id="ARBA00005594"/>
    </source>
</evidence>
<feature type="short sequence motif" description="'HIGH' region" evidence="12">
    <location>
        <begin position="30"/>
        <end position="40"/>
    </location>
</feature>
<keyword evidence="5 12" id="KW-0436">Ligase</keyword>
<evidence type="ECO:0000256" key="9">
    <source>
        <dbReference type="ARBA" id="ARBA00022840"/>
    </source>
</evidence>
<evidence type="ECO:0000256" key="13">
    <source>
        <dbReference type="SAM" id="Phobius"/>
    </source>
</evidence>
<organism evidence="15 16">
    <name type="scientific">Buchnera aphidicola subsp. Tuberolachnus salignus</name>
    <dbReference type="NCBI Taxonomy" id="98804"/>
    <lineage>
        <taxon>Bacteria</taxon>
        <taxon>Pseudomonadati</taxon>
        <taxon>Pseudomonadota</taxon>
        <taxon>Gammaproteobacteria</taxon>
        <taxon>Enterobacterales</taxon>
        <taxon>Erwiniaceae</taxon>
        <taxon>Buchnera</taxon>
    </lineage>
</organism>
<dbReference type="PANTHER" id="PTHR10890:SF3">
    <property type="entry name" value="CYSTEINE--TRNA LIGASE, CYTOPLASMIC"/>
    <property type="match status" value="1"/>
</dbReference>
<sequence length="470" mass="56140">MLKIFNSLTKKKEIFHVKNTKKLNIYVCGVTIYDFCHIGHARTFIFFDIVIRYFKILGYSILYVRNITDIDDKIIQRALEINESVKHYTTRMIYEMKKDFYSLNLLVPQIEPCVTQYITEIIMMIKVLLHKKYAYISKNGDVVFKISKFKSYGIFSNQGLNLHFKKILNIDLDYVKNNKNDFVLWKLKKKKCLKTEIFWKSPWGLGRPGWHIECSTLNNKFFKNGADIHGGGIDLLFPHHENERAQNLSFQKNSCANFWMHVGMVIINQSKMSKSLKNIITIRNLICNYSADVIRYYLLSTYYRHPLNFSEIQILHTKKIISRMYSVLKLYDLSKIFFQIIYLEQKRFIKLFFSALEKDFNTPLACSILYDLSKYIKKLYGKNKDLEMKLIATLIYLGNILGIFLNVKEKNFFYHKSKSLHFSYFIKYLIQLRNLYRRKKQWDLADDIRIQLKNLNIFLEDSKENSKYFF</sequence>
<accession>A0A170PC77</accession>
<feature type="binding site" evidence="12">
    <location>
        <position position="274"/>
    </location>
    <ligand>
        <name>ATP</name>
        <dbReference type="ChEBI" id="CHEBI:30616"/>
    </ligand>
</feature>
<evidence type="ECO:0000256" key="7">
    <source>
        <dbReference type="ARBA" id="ARBA00022741"/>
    </source>
</evidence>
<keyword evidence="13" id="KW-1133">Transmembrane helix</keyword>
<dbReference type="GO" id="GO:0005524">
    <property type="term" value="F:ATP binding"/>
    <property type="evidence" value="ECO:0007669"/>
    <property type="project" value="UniProtKB-UniRule"/>
</dbReference>
<dbReference type="STRING" id="98804.BTSPAZIEG_0327"/>
<feature type="binding site" evidence="12">
    <location>
        <position position="214"/>
    </location>
    <ligand>
        <name>Zn(2+)</name>
        <dbReference type="ChEBI" id="CHEBI:29105"/>
    </ligand>
</feature>
<feature type="binding site" evidence="12">
    <location>
        <position position="243"/>
    </location>
    <ligand>
        <name>Zn(2+)</name>
        <dbReference type="ChEBI" id="CHEBI:29105"/>
    </ligand>
</feature>
<evidence type="ECO:0000256" key="12">
    <source>
        <dbReference type="HAMAP-Rule" id="MF_00041"/>
    </source>
</evidence>
<dbReference type="EC" id="6.1.1.16" evidence="12"/>
<comment type="subunit">
    <text evidence="3 12">Monomer.</text>
</comment>
<keyword evidence="9 12" id="KW-0067">ATP-binding</keyword>
<gene>
    <name evidence="12 15" type="primary">cysS</name>
    <name evidence="15" type="ORF">BTSPAZIEG_0327</name>
</gene>
<dbReference type="Proteomes" id="UP000243633">
    <property type="component" value="Chromosome 1"/>
</dbReference>
<feature type="transmembrane region" description="Helical" evidence="13">
    <location>
        <begin position="386"/>
        <end position="407"/>
    </location>
</feature>
<dbReference type="GO" id="GO:0006423">
    <property type="term" value="P:cysteinyl-tRNA aminoacylation"/>
    <property type="evidence" value="ECO:0007669"/>
    <property type="project" value="UniProtKB-UniRule"/>
</dbReference>
<evidence type="ECO:0000313" key="16">
    <source>
        <dbReference type="Proteomes" id="UP000243633"/>
    </source>
</evidence>
<evidence type="ECO:0000256" key="3">
    <source>
        <dbReference type="ARBA" id="ARBA00011245"/>
    </source>
</evidence>
<feature type="binding site" evidence="12">
    <location>
        <position position="239"/>
    </location>
    <ligand>
        <name>Zn(2+)</name>
        <dbReference type="ChEBI" id="CHEBI:29105"/>
    </ligand>
</feature>
<keyword evidence="6 12" id="KW-0479">Metal-binding</keyword>
<dbReference type="Pfam" id="PF09190">
    <property type="entry name" value="DALR_2"/>
    <property type="match status" value="1"/>
</dbReference>
<evidence type="ECO:0000313" key="15">
    <source>
        <dbReference type="EMBL" id="CUR53289.1"/>
    </source>
</evidence>
<dbReference type="InterPro" id="IPR024909">
    <property type="entry name" value="Cys-tRNA/MSH_ligase"/>
</dbReference>
<evidence type="ECO:0000256" key="5">
    <source>
        <dbReference type="ARBA" id="ARBA00022598"/>
    </source>
</evidence>
<dbReference type="GO" id="GO:0004817">
    <property type="term" value="F:cysteine-tRNA ligase activity"/>
    <property type="evidence" value="ECO:0007669"/>
    <property type="project" value="UniProtKB-UniRule"/>
</dbReference>
<dbReference type="OrthoDB" id="9815130at2"/>
<dbReference type="PANTHER" id="PTHR10890">
    <property type="entry name" value="CYSTEINYL-TRNA SYNTHETASE"/>
    <property type="match status" value="1"/>
</dbReference>
<keyword evidence="7 12" id="KW-0547">Nucleotide-binding</keyword>
<dbReference type="RefSeq" id="WP_075472822.1">
    <property type="nucleotide sequence ID" value="NZ_CP135003.1"/>
</dbReference>
<keyword evidence="10 12" id="KW-0648">Protein biosynthesis</keyword>
<evidence type="ECO:0000256" key="11">
    <source>
        <dbReference type="ARBA" id="ARBA00023146"/>
    </source>
</evidence>
<protein>
    <recommendedName>
        <fullName evidence="12">Cysteine--tRNA ligase</fullName>
        <ecNumber evidence="12">6.1.1.16</ecNumber>
    </recommendedName>
    <alternativeName>
        <fullName evidence="12">Cysteinyl-tRNA synthetase</fullName>
        <shortName evidence="12">CysRS</shortName>
    </alternativeName>
</protein>
<comment type="similarity">
    <text evidence="2 12">Belongs to the class-I aminoacyl-tRNA synthetase family.</text>
</comment>
<dbReference type="GO" id="GO:0005829">
    <property type="term" value="C:cytosol"/>
    <property type="evidence" value="ECO:0007669"/>
    <property type="project" value="TreeGrafter"/>
</dbReference>
<dbReference type="InterPro" id="IPR014729">
    <property type="entry name" value="Rossmann-like_a/b/a_fold"/>
</dbReference>
<dbReference type="SMART" id="SM00840">
    <property type="entry name" value="DALR_2"/>
    <property type="match status" value="1"/>
</dbReference>
<feature type="domain" description="Cysteinyl-tRNA synthetase class Ia DALR" evidence="14">
    <location>
        <begin position="351"/>
        <end position="412"/>
    </location>
</feature>
<evidence type="ECO:0000256" key="4">
    <source>
        <dbReference type="ARBA" id="ARBA00022490"/>
    </source>
</evidence>
<evidence type="ECO:0000256" key="6">
    <source>
        <dbReference type="ARBA" id="ARBA00022723"/>
    </source>
</evidence>
<dbReference type="InterPro" id="IPR009080">
    <property type="entry name" value="tRNAsynth_Ia_anticodon-bd"/>
</dbReference>
<comment type="subcellular location">
    <subcellularLocation>
        <location evidence="1 12">Cytoplasm</location>
    </subcellularLocation>
</comment>
<keyword evidence="13" id="KW-0472">Membrane</keyword>
<dbReference type="EMBL" id="LN890285">
    <property type="protein sequence ID" value="CUR53289.1"/>
    <property type="molecule type" value="Genomic_DNA"/>
</dbReference>
<dbReference type="SUPFAM" id="SSF47323">
    <property type="entry name" value="Anticodon-binding domain of a subclass of class I aminoacyl-tRNA synthetases"/>
    <property type="match status" value="1"/>
</dbReference>
<keyword evidence="13" id="KW-0812">Transmembrane</keyword>
<dbReference type="InterPro" id="IPR015803">
    <property type="entry name" value="Cys-tRNA-ligase"/>
</dbReference>
<dbReference type="InterPro" id="IPR032678">
    <property type="entry name" value="tRNA-synt_1_cat_dom"/>
</dbReference>
<dbReference type="HAMAP" id="MF_00041">
    <property type="entry name" value="Cys_tRNA_synth"/>
    <property type="match status" value="1"/>
</dbReference>
<keyword evidence="11 12" id="KW-0030">Aminoacyl-tRNA synthetase</keyword>
<dbReference type="InterPro" id="IPR015273">
    <property type="entry name" value="Cys-tRNA-synt_Ia_DALR"/>
</dbReference>
<dbReference type="GO" id="GO:0008270">
    <property type="term" value="F:zinc ion binding"/>
    <property type="evidence" value="ECO:0007669"/>
    <property type="project" value="UniProtKB-UniRule"/>
</dbReference>
<keyword evidence="8 12" id="KW-0862">Zinc</keyword>
<dbReference type="CDD" id="cd00672">
    <property type="entry name" value="CysRS_core"/>
    <property type="match status" value="1"/>
</dbReference>
<feature type="binding site" evidence="12">
    <location>
        <position position="28"/>
    </location>
    <ligand>
        <name>Zn(2+)</name>
        <dbReference type="ChEBI" id="CHEBI:29105"/>
    </ligand>
</feature>
<dbReference type="Gene3D" id="3.40.50.620">
    <property type="entry name" value="HUPs"/>
    <property type="match status" value="1"/>
</dbReference>
<name>A0A170PC77_BUCTT</name>
<evidence type="ECO:0000256" key="1">
    <source>
        <dbReference type="ARBA" id="ARBA00004496"/>
    </source>
</evidence>
<comment type="cofactor">
    <cofactor evidence="12">
        <name>Zn(2+)</name>
        <dbReference type="ChEBI" id="CHEBI:29105"/>
    </cofactor>
    <text evidence="12">Binds 1 zinc ion per subunit.</text>
</comment>
<dbReference type="PATRIC" id="fig|98804.3.peg.307"/>
<dbReference type="AlphaFoldDB" id="A0A170PC77"/>
<evidence type="ECO:0000259" key="14">
    <source>
        <dbReference type="SMART" id="SM00840"/>
    </source>
</evidence>
<feature type="short sequence motif" description="'KMSKS' region" evidence="12">
    <location>
        <begin position="271"/>
        <end position="275"/>
    </location>
</feature>
<dbReference type="SUPFAM" id="SSF52374">
    <property type="entry name" value="Nucleotidylyl transferase"/>
    <property type="match status" value="1"/>
</dbReference>
<comment type="catalytic activity">
    <reaction evidence="12">
        <text>tRNA(Cys) + L-cysteine + ATP = L-cysteinyl-tRNA(Cys) + AMP + diphosphate</text>
        <dbReference type="Rhea" id="RHEA:17773"/>
        <dbReference type="Rhea" id="RHEA-COMP:9661"/>
        <dbReference type="Rhea" id="RHEA-COMP:9679"/>
        <dbReference type="ChEBI" id="CHEBI:30616"/>
        <dbReference type="ChEBI" id="CHEBI:33019"/>
        <dbReference type="ChEBI" id="CHEBI:35235"/>
        <dbReference type="ChEBI" id="CHEBI:78442"/>
        <dbReference type="ChEBI" id="CHEBI:78517"/>
        <dbReference type="ChEBI" id="CHEBI:456215"/>
        <dbReference type="EC" id="6.1.1.16"/>
    </reaction>
</comment>
<evidence type="ECO:0000256" key="8">
    <source>
        <dbReference type="ARBA" id="ARBA00022833"/>
    </source>
</evidence>
<keyword evidence="16" id="KW-1185">Reference proteome</keyword>
<dbReference type="Pfam" id="PF01406">
    <property type="entry name" value="tRNA-synt_1e"/>
    <property type="match status" value="1"/>
</dbReference>